<organism evidence="1 2">
    <name type="scientific">Ephemerocybe angulata</name>
    <dbReference type="NCBI Taxonomy" id="980116"/>
    <lineage>
        <taxon>Eukaryota</taxon>
        <taxon>Fungi</taxon>
        <taxon>Dikarya</taxon>
        <taxon>Basidiomycota</taxon>
        <taxon>Agaricomycotina</taxon>
        <taxon>Agaricomycetes</taxon>
        <taxon>Agaricomycetidae</taxon>
        <taxon>Agaricales</taxon>
        <taxon>Agaricineae</taxon>
        <taxon>Psathyrellaceae</taxon>
        <taxon>Ephemerocybe</taxon>
    </lineage>
</organism>
<reference evidence="1 2" key="1">
    <citation type="journal article" date="2020" name="ISME J.">
        <title>Uncovering the hidden diversity of litter-decomposition mechanisms in mushroom-forming fungi.</title>
        <authorList>
            <person name="Floudas D."/>
            <person name="Bentzer J."/>
            <person name="Ahren D."/>
            <person name="Johansson T."/>
            <person name="Persson P."/>
            <person name="Tunlid A."/>
        </authorList>
    </citation>
    <scope>NUCLEOTIDE SEQUENCE [LARGE SCALE GENOMIC DNA]</scope>
    <source>
        <strain evidence="1 2">CBS 175.51</strain>
    </source>
</reference>
<evidence type="ECO:0000313" key="2">
    <source>
        <dbReference type="Proteomes" id="UP000541558"/>
    </source>
</evidence>
<dbReference type="SUPFAM" id="SSF52540">
    <property type="entry name" value="P-loop containing nucleoside triphosphate hydrolases"/>
    <property type="match status" value="1"/>
</dbReference>
<name>A0A8H5AZF7_9AGAR</name>
<evidence type="ECO:0000313" key="1">
    <source>
        <dbReference type="EMBL" id="KAF5313689.1"/>
    </source>
</evidence>
<proteinExistence type="predicted"/>
<dbReference type="OrthoDB" id="10261556at2759"/>
<gene>
    <name evidence="1" type="ORF">D9611_010106</name>
</gene>
<protein>
    <recommendedName>
        <fullName evidence="3">DEAD/DEAH box helicase domain-containing protein</fullName>
    </recommendedName>
</protein>
<dbReference type="InterPro" id="IPR027417">
    <property type="entry name" value="P-loop_NTPase"/>
</dbReference>
<accession>A0A8H5AZF7</accession>
<dbReference type="Gene3D" id="3.40.50.300">
    <property type="entry name" value="P-loop containing nucleotide triphosphate hydrolases"/>
    <property type="match status" value="1"/>
</dbReference>
<keyword evidence="2" id="KW-1185">Reference proteome</keyword>
<dbReference type="EMBL" id="JAACJK010000223">
    <property type="protein sequence ID" value="KAF5313689.1"/>
    <property type="molecule type" value="Genomic_DNA"/>
</dbReference>
<evidence type="ECO:0008006" key="3">
    <source>
        <dbReference type="Google" id="ProtNLM"/>
    </source>
</evidence>
<comment type="caution">
    <text evidence="1">The sequence shown here is derived from an EMBL/GenBank/DDBJ whole genome shotgun (WGS) entry which is preliminary data.</text>
</comment>
<dbReference type="Proteomes" id="UP000541558">
    <property type="component" value="Unassembled WGS sequence"/>
</dbReference>
<dbReference type="AlphaFoldDB" id="A0A8H5AZF7"/>
<sequence length="96" mass="10452">MAQLLPPALPAIPPVRKYKHSEVNLSSLSELALTKLGKKPFEWQLKAARHLLCGEDLILDVGTGCGKSLVFQLPLLLDDMDISMVVSLGYCVDSFG</sequence>